<evidence type="ECO:0000256" key="5">
    <source>
        <dbReference type="ARBA" id="ARBA00022884"/>
    </source>
</evidence>
<dbReference type="GO" id="GO:0048471">
    <property type="term" value="C:perinuclear region of cytoplasm"/>
    <property type="evidence" value="ECO:0007669"/>
    <property type="project" value="UniProtKB-SubCell"/>
</dbReference>
<proteinExistence type="inferred from homology"/>
<keyword evidence="6" id="KW-0943">RNA-mediated gene silencing</keyword>
<comment type="subcellular location">
    <subcellularLocation>
        <location evidence="1">Cytoplasm</location>
        <location evidence="1">Perinuclear region</location>
    </subcellularLocation>
</comment>
<accession>A0A1A8BFD4</accession>
<dbReference type="Gene3D" id="3.30.160.20">
    <property type="match status" value="3"/>
</dbReference>
<evidence type="ECO:0000256" key="8">
    <source>
        <dbReference type="SAM" id="MobiDB-lite"/>
    </source>
</evidence>
<keyword evidence="10" id="KW-0418">Kinase</keyword>
<dbReference type="SUPFAM" id="SSF54768">
    <property type="entry name" value="dsRNA-binding domain-like"/>
    <property type="match status" value="3"/>
</dbReference>
<dbReference type="GO" id="GO:0003725">
    <property type="term" value="F:double-stranded RNA binding"/>
    <property type="evidence" value="ECO:0007669"/>
    <property type="project" value="TreeGrafter"/>
</dbReference>
<keyword evidence="3" id="KW-0963">Cytoplasm</keyword>
<dbReference type="SMART" id="SM00358">
    <property type="entry name" value="DSRM"/>
    <property type="match status" value="3"/>
</dbReference>
<dbReference type="Pfam" id="PF00035">
    <property type="entry name" value="dsrm"/>
    <property type="match status" value="2"/>
</dbReference>
<dbReference type="PANTHER" id="PTHR46205">
    <property type="entry name" value="LOQUACIOUS, ISOFORM B"/>
    <property type="match status" value="1"/>
</dbReference>
<evidence type="ECO:0000256" key="6">
    <source>
        <dbReference type="ARBA" id="ARBA00023158"/>
    </source>
</evidence>
<feature type="region of interest" description="Disordered" evidence="8">
    <location>
        <begin position="1"/>
        <end position="21"/>
    </location>
</feature>
<evidence type="ECO:0000256" key="2">
    <source>
        <dbReference type="ARBA" id="ARBA00005856"/>
    </source>
</evidence>
<feature type="domain" description="DRBM" evidence="9">
    <location>
        <begin position="230"/>
        <end position="298"/>
    </location>
</feature>
<name>A0A1A8BFD4_NOTKA</name>
<dbReference type="GO" id="GO:0005634">
    <property type="term" value="C:nucleus"/>
    <property type="evidence" value="ECO:0007669"/>
    <property type="project" value="TreeGrafter"/>
</dbReference>
<dbReference type="Pfam" id="PF16482">
    <property type="entry name" value="Staufen_C"/>
    <property type="match status" value="1"/>
</dbReference>
<feature type="domain" description="DRBM" evidence="9">
    <location>
        <begin position="120"/>
        <end position="188"/>
    </location>
</feature>
<keyword evidence="10" id="KW-0808">Transferase</keyword>
<dbReference type="PANTHER" id="PTHR46205:SF2">
    <property type="entry name" value="INTERFERON-INDUCIBLE DOUBLE-STRANDED RNA-DEPENDENT PROTEIN KINASE ACTIVATOR A"/>
    <property type="match status" value="1"/>
</dbReference>
<protein>
    <submittedName>
        <fullName evidence="10">Protein kinase, interferon-inducible double stranded RNA dependent activator</fullName>
    </submittedName>
</protein>
<dbReference type="EMBL" id="HADZ01001254">
    <property type="protein sequence ID" value="SBP65195.1"/>
    <property type="molecule type" value="Transcribed_RNA"/>
</dbReference>
<dbReference type="FunFam" id="3.30.160.20:FF:000007">
    <property type="entry name" value="Double-stranded RNA-binding protein Staufen homolog 1"/>
    <property type="match status" value="1"/>
</dbReference>
<evidence type="ECO:0000256" key="1">
    <source>
        <dbReference type="ARBA" id="ARBA00004556"/>
    </source>
</evidence>
<dbReference type="GO" id="GO:0035197">
    <property type="term" value="F:siRNA binding"/>
    <property type="evidence" value="ECO:0007669"/>
    <property type="project" value="TreeGrafter"/>
</dbReference>
<sequence>MSQQQGYQSPDDKSLDSQEAEWASLGKTPIQILHEYGTASGNAPVYEMEKAEGSGHQPSFFFSVRVADIQCTGQGPTKKAAKHQAASAALKLLNLDAKKLTSPGKSDTNGDAADANYNPSSVSLLQELTIQRGWRRPEYAVLAESGPPHQREFTVACRFDSLTEKGVGSSKKAAKREAAEKIVAKLQSLSGGPEITWTPKPSVLLENVKKSSAEKISLLRRSPLNIPNADYIQMLLDLSHEQGFEVTYYDIDELTVNGQYQCLAELSTDPVTMCHGTGISCSNAHNVAAHSALQYIKIVASSK</sequence>
<dbReference type="PROSITE" id="PS50137">
    <property type="entry name" value="DS_RBD"/>
    <property type="match status" value="3"/>
</dbReference>
<dbReference type="InterPro" id="IPR032478">
    <property type="entry name" value="Staufen_C"/>
</dbReference>
<dbReference type="GO" id="GO:0016301">
    <property type="term" value="F:kinase activity"/>
    <property type="evidence" value="ECO:0007669"/>
    <property type="project" value="UniProtKB-KW"/>
</dbReference>
<evidence type="ECO:0000259" key="9">
    <source>
        <dbReference type="PROSITE" id="PS50137"/>
    </source>
</evidence>
<feature type="domain" description="DRBM" evidence="9">
    <location>
        <begin position="28"/>
        <end position="95"/>
    </location>
</feature>
<dbReference type="GO" id="GO:0016442">
    <property type="term" value="C:RISC complex"/>
    <property type="evidence" value="ECO:0007669"/>
    <property type="project" value="TreeGrafter"/>
</dbReference>
<dbReference type="CDD" id="cd19892">
    <property type="entry name" value="DSRM_PRKRA_rpt3"/>
    <property type="match status" value="1"/>
</dbReference>
<keyword evidence="4" id="KW-0677">Repeat</keyword>
<dbReference type="GO" id="GO:0030422">
    <property type="term" value="P:siRNA processing"/>
    <property type="evidence" value="ECO:0007669"/>
    <property type="project" value="TreeGrafter"/>
</dbReference>
<comment type="similarity">
    <text evidence="2">Belongs to the PRKRA family.</text>
</comment>
<gene>
    <name evidence="10" type="primary">PRKRA</name>
</gene>
<dbReference type="InterPro" id="IPR014720">
    <property type="entry name" value="dsRBD_dom"/>
</dbReference>
<evidence type="ECO:0000256" key="3">
    <source>
        <dbReference type="ARBA" id="ARBA00022490"/>
    </source>
</evidence>
<keyword evidence="5 7" id="KW-0694">RNA-binding</keyword>
<organism evidence="10">
    <name type="scientific">Nothobranchius kadleci</name>
    <name type="common">African annual killifish</name>
    <dbReference type="NCBI Taxonomy" id="1051664"/>
    <lineage>
        <taxon>Eukaryota</taxon>
        <taxon>Metazoa</taxon>
        <taxon>Chordata</taxon>
        <taxon>Craniata</taxon>
        <taxon>Vertebrata</taxon>
        <taxon>Euteleostomi</taxon>
        <taxon>Actinopterygii</taxon>
        <taxon>Neopterygii</taxon>
        <taxon>Teleostei</taxon>
        <taxon>Neoteleostei</taxon>
        <taxon>Acanthomorphata</taxon>
        <taxon>Ovalentaria</taxon>
        <taxon>Atherinomorphae</taxon>
        <taxon>Cyprinodontiformes</taxon>
        <taxon>Nothobranchiidae</taxon>
        <taxon>Nothobranchius</taxon>
    </lineage>
</organism>
<dbReference type="InterPro" id="IPR051247">
    <property type="entry name" value="RLC_Component"/>
</dbReference>
<dbReference type="AlphaFoldDB" id="A0A1A8BFD4"/>
<dbReference type="EMBL" id="HAEA01016687">
    <property type="protein sequence ID" value="SBQ45168.1"/>
    <property type="molecule type" value="Transcribed_RNA"/>
</dbReference>
<dbReference type="GO" id="GO:0070578">
    <property type="term" value="C:RISC-loading complex"/>
    <property type="evidence" value="ECO:0007669"/>
    <property type="project" value="TreeGrafter"/>
</dbReference>
<evidence type="ECO:0000313" key="10">
    <source>
        <dbReference type="EMBL" id="SBP65195.1"/>
    </source>
</evidence>
<dbReference type="GO" id="GO:0070920">
    <property type="term" value="P:regulation of regulatory ncRNA processing"/>
    <property type="evidence" value="ECO:0007669"/>
    <property type="project" value="TreeGrafter"/>
</dbReference>
<reference evidence="10" key="1">
    <citation type="submission" date="2016-05" db="EMBL/GenBank/DDBJ databases">
        <authorList>
            <person name="Lavstsen T."/>
            <person name="Jespersen J.S."/>
        </authorList>
    </citation>
    <scope>NUCLEOTIDE SEQUENCE</scope>
    <source>
        <tissue evidence="10">Brain</tissue>
    </source>
</reference>
<dbReference type="InterPro" id="IPR044467">
    <property type="entry name" value="PRKRA_DSRM_3"/>
</dbReference>
<reference evidence="10" key="2">
    <citation type="submission" date="2016-06" db="EMBL/GenBank/DDBJ databases">
        <title>The genome of a short-lived fish provides insights into sex chromosome evolution and the genetic control of aging.</title>
        <authorList>
            <person name="Reichwald K."/>
            <person name="Felder M."/>
            <person name="Petzold A."/>
            <person name="Koch P."/>
            <person name="Groth M."/>
            <person name="Platzer M."/>
        </authorList>
    </citation>
    <scope>NUCLEOTIDE SEQUENCE</scope>
    <source>
        <tissue evidence="10">Brain</tissue>
    </source>
</reference>
<evidence type="ECO:0000256" key="7">
    <source>
        <dbReference type="PROSITE-ProRule" id="PRU00266"/>
    </source>
</evidence>
<evidence type="ECO:0000256" key="4">
    <source>
        <dbReference type="ARBA" id="ARBA00022737"/>
    </source>
</evidence>